<dbReference type="InterPro" id="IPR013786">
    <property type="entry name" value="AcylCoA_DH/ox_N"/>
</dbReference>
<dbReference type="Gene3D" id="1.20.140.10">
    <property type="entry name" value="Butyryl-CoA Dehydrogenase, subunit A, domain 3"/>
    <property type="match status" value="1"/>
</dbReference>
<gene>
    <name evidence="5" type="ORF">SVIO_028320</name>
</gene>
<dbReference type="SUPFAM" id="SSF47203">
    <property type="entry name" value="Acyl-CoA dehydrogenase C-terminal domain-like"/>
    <property type="match status" value="1"/>
</dbReference>
<proteinExistence type="predicted"/>
<comment type="caution">
    <text evidence="5">The sequence shown here is derived from an EMBL/GenBank/DDBJ whole genome shotgun (WGS) entry which is preliminary data.</text>
</comment>
<sequence length="531" mass="57118">MPEDNLMTQTLDSPQSAERECISRNDEVFEQVLTLVADRRDEFEKKRHVPRDMIAEFKKAGLYRASTPRRFGGEPLAPAEFLRRIERISEVDGSAGWVASFGSSLIYLAALPLDTQAELYAKGPDVAFAGGLFPVQAAERSGNGYLISGRWKFASGCKGADVLGVGIKGADPAGRPLTALLRPEQVQIAENWNVLGLRGTGSHDLVVDGVVVPEKWTFVRGSEPTVDEPLYRYPAVAYAAQVLAVVGLGVARAALDHVTAQGGRASYTSGPKAADRAGFRIGVGQAEAQLRSVRAFFYEVTEEVWATVERGDPATTEQASLLRLASAHAAKVSFEVVRSAYQLAGIPAIADGSPCSGTCATPPWSRSTPSSRRASTTVPARSSRECSPSPATRKQASSQTEVPPKGRIPMSTSPEAPLRVLFCIGVNQNFFDLPTGQGKAVWDGFTSMLTQLYGLPGVSVLGTVDDDQHMVGPSGSWPWTCYVLADVVDQPTVAAACDLFRTVQVGEHGLWRYMKIEARVGRPLPDPEPAR</sequence>
<dbReference type="GO" id="GO:0050660">
    <property type="term" value="F:flavin adenine dinucleotide binding"/>
    <property type="evidence" value="ECO:0007669"/>
    <property type="project" value="InterPro"/>
</dbReference>
<evidence type="ECO:0000256" key="1">
    <source>
        <dbReference type="ARBA" id="ARBA00023002"/>
    </source>
</evidence>
<protein>
    <submittedName>
        <fullName evidence="5">Uncharacterized protein</fullName>
    </submittedName>
</protein>
<feature type="domain" description="Acyl-CoA dehydrogenase C-terminal" evidence="4">
    <location>
        <begin position="242"/>
        <end position="354"/>
    </location>
</feature>
<feature type="region of interest" description="Disordered" evidence="2">
    <location>
        <begin position="358"/>
        <end position="410"/>
    </location>
</feature>
<dbReference type="InterPro" id="IPR046373">
    <property type="entry name" value="Acyl-CoA_Oxase/DH_mid-dom_sf"/>
</dbReference>
<dbReference type="PANTHER" id="PTHR43884:SF12">
    <property type="entry name" value="ISOVALERYL-COA DEHYDROGENASE, MITOCHONDRIAL-RELATED"/>
    <property type="match status" value="1"/>
</dbReference>
<organism evidence="5 6">
    <name type="scientific">Streptomyces violaceusniger</name>
    <dbReference type="NCBI Taxonomy" id="68280"/>
    <lineage>
        <taxon>Bacteria</taxon>
        <taxon>Bacillati</taxon>
        <taxon>Actinomycetota</taxon>
        <taxon>Actinomycetes</taxon>
        <taxon>Kitasatosporales</taxon>
        <taxon>Streptomycetaceae</taxon>
        <taxon>Streptomyces</taxon>
        <taxon>Streptomyces violaceusniger group</taxon>
    </lineage>
</organism>
<reference evidence="5 6" key="1">
    <citation type="journal article" date="2020" name="Int. J. Syst. Evol. Microbiol.">
        <title>Reclassification of Streptomyces castelarensis and Streptomyces sporoclivatus as later heterotypic synonyms of Streptomyces antimycoticus.</title>
        <authorList>
            <person name="Komaki H."/>
            <person name="Tamura T."/>
        </authorList>
    </citation>
    <scope>NUCLEOTIDE SEQUENCE [LARGE SCALE GENOMIC DNA]</scope>
    <source>
        <strain evidence="5 6">NBRC 13459</strain>
    </source>
</reference>
<dbReference type="Proteomes" id="UP000301309">
    <property type="component" value="Unassembled WGS sequence"/>
</dbReference>
<dbReference type="InterPro" id="IPR036250">
    <property type="entry name" value="AcylCo_DH-like_C"/>
</dbReference>
<evidence type="ECO:0000256" key="2">
    <source>
        <dbReference type="SAM" id="MobiDB-lite"/>
    </source>
</evidence>
<dbReference type="SUPFAM" id="SSF56645">
    <property type="entry name" value="Acyl-CoA dehydrogenase NM domain-like"/>
    <property type="match status" value="1"/>
</dbReference>
<keyword evidence="1" id="KW-0560">Oxidoreductase</keyword>
<name>A0A4D4L2D8_STRVO</name>
<evidence type="ECO:0000313" key="6">
    <source>
        <dbReference type="Proteomes" id="UP000301309"/>
    </source>
</evidence>
<dbReference type="Pfam" id="PF08028">
    <property type="entry name" value="Acyl-CoA_dh_2"/>
    <property type="match status" value="1"/>
</dbReference>
<feature type="compositionally biased region" description="Low complexity" evidence="2">
    <location>
        <begin position="360"/>
        <end position="377"/>
    </location>
</feature>
<evidence type="ECO:0000313" key="5">
    <source>
        <dbReference type="EMBL" id="GDY52209.1"/>
    </source>
</evidence>
<evidence type="ECO:0000259" key="3">
    <source>
        <dbReference type="Pfam" id="PF02771"/>
    </source>
</evidence>
<feature type="compositionally biased region" description="Polar residues" evidence="2">
    <location>
        <begin position="1"/>
        <end position="16"/>
    </location>
</feature>
<evidence type="ECO:0000259" key="4">
    <source>
        <dbReference type="Pfam" id="PF08028"/>
    </source>
</evidence>
<feature type="domain" description="Acyl-CoA dehydrogenase/oxidase N-terminal" evidence="3">
    <location>
        <begin position="34"/>
        <end position="107"/>
    </location>
</feature>
<feature type="compositionally biased region" description="Polar residues" evidence="2">
    <location>
        <begin position="385"/>
        <end position="401"/>
    </location>
</feature>
<keyword evidence="6" id="KW-1185">Reference proteome</keyword>
<dbReference type="Gene3D" id="1.10.540.10">
    <property type="entry name" value="Acyl-CoA dehydrogenase/oxidase, N-terminal domain"/>
    <property type="match status" value="1"/>
</dbReference>
<dbReference type="InterPro" id="IPR013107">
    <property type="entry name" value="Acyl-CoA_DH_C"/>
</dbReference>
<dbReference type="GO" id="GO:0006552">
    <property type="term" value="P:L-leucine catabolic process"/>
    <property type="evidence" value="ECO:0007669"/>
    <property type="project" value="TreeGrafter"/>
</dbReference>
<dbReference type="EMBL" id="BJHW01000001">
    <property type="protein sequence ID" value="GDY52209.1"/>
    <property type="molecule type" value="Genomic_DNA"/>
</dbReference>
<feature type="region of interest" description="Disordered" evidence="2">
    <location>
        <begin position="1"/>
        <end position="20"/>
    </location>
</feature>
<accession>A0A4D4L2D8</accession>
<dbReference type="InterPro" id="IPR037069">
    <property type="entry name" value="AcylCoA_DH/ox_N_sf"/>
</dbReference>
<dbReference type="Gene3D" id="2.40.110.10">
    <property type="entry name" value="Butyryl-CoA Dehydrogenase, subunit A, domain 2"/>
    <property type="match status" value="1"/>
</dbReference>
<dbReference type="InterPro" id="IPR009100">
    <property type="entry name" value="AcylCoA_DH/oxidase_NM_dom_sf"/>
</dbReference>
<dbReference type="PANTHER" id="PTHR43884">
    <property type="entry name" value="ACYL-COA DEHYDROGENASE"/>
    <property type="match status" value="1"/>
</dbReference>
<dbReference type="AlphaFoldDB" id="A0A4D4L2D8"/>
<dbReference type="GO" id="GO:0008470">
    <property type="term" value="F:3-methylbutanoyl-CoA dehydrogenase activity"/>
    <property type="evidence" value="ECO:0007669"/>
    <property type="project" value="TreeGrafter"/>
</dbReference>
<dbReference type="Pfam" id="PF02771">
    <property type="entry name" value="Acyl-CoA_dh_N"/>
    <property type="match status" value="1"/>
</dbReference>